<keyword evidence="1" id="KW-0732">Signal</keyword>
<dbReference type="EMBL" id="RAVZ01000014">
    <property type="protein sequence ID" value="RKG93078.1"/>
    <property type="molecule type" value="Genomic_DNA"/>
</dbReference>
<dbReference type="AlphaFoldDB" id="A0A3A8JDJ5"/>
<feature type="signal peptide" evidence="1">
    <location>
        <begin position="1"/>
        <end position="28"/>
    </location>
</feature>
<reference evidence="3" key="1">
    <citation type="submission" date="2018-09" db="EMBL/GenBank/DDBJ databases">
        <authorList>
            <person name="Livingstone P.G."/>
            <person name="Whitworth D.E."/>
        </authorList>
    </citation>
    <scope>NUCLEOTIDE SEQUENCE [LARGE SCALE GENOMIC DNA]</scope>
    <source>
        <strain evidence="3">CA054A</strain>
    </source>
</reference>
<sequence length="71" mass="7187">MNSSVKKAGKLLLAVAVGAAVSFGSTVAAYSRPSEPLSFCQGSQGGTCVNDCIADGFNLGRCSGDVCVCFY</sequence>
<dbReference type="Proteomes" id="UP000268094">
    <property type="component" value="Unassembled WGS sequence"/>
</dbReference>
<evidence type="ECO:0000313" key="3">
    <source>
        <dbReference type="Proteomes" id="UP000268094"/>
    </source>
</evidence>
<name>A0A3A8JDJ5_9BACT</name>
<feature type="chain" id="PRO_5017392890" evidence="1">
    <location>
        <begin position="29"/>
        <end position="71"/>
    </location>
</feature>
<gene>
    <name evidence="2" type="ORF">D7V88_03830</name>
</gene>
<comment type="caution">
    <text evidence="2">The sequence shown here is derived from an EMBL/GenBank/DDBJ whole genome shotgun (WGS) entry which is preliminary data.</text>
</comment>
<proteinExistence type="predicted"/>
<protein>
    <submittedName>
        <fullName evidence="2">Uncharacterized protein</fullName>
    </submittedName>
</protein>
<keyword evidence="3" id="KW-1185">Reference proteome</keyword>
<accession>A0A3A8JDJ5</accession>
<dbReference type="OrthoDB" id="5524737at2"/>
<dbReference type="RefSeq" id="WP_120539224.1">
    <property type="nucleotide sequence ID" value="NZ_RAVZ01000014.1"/>
</dbReference>
<evidence type="ECO:0000256" key="1">
    <source>
        <dbReference type="SAM" id="SignalP"/>
    </source>
</evidence>
<evidence type="ECO:0000313" key="2">
    <source>
        <dbReference type="EMBL" id="RKG93078.1"/>
    </source>
</evidence>
<organism evidence="2 3">
    <name type="scientific">Corallococcus terminator</name>
    <dbReference type="NCBI Taxonomy" id="2316733"/>
    <lineage>
        <taxon>Bacteria</taxon>
        <taxon>Pseudomonadati</taxon>
        <taxon>Myxococcota</taxon>
        <taxon>Myxococcia</taxon>
        <taxon>Myxococcales</taxon>
        <taxon>Cystobacterineae</taxon>
        <taxon>Myxococcaceae</taxon>
        <taxon>Corallococcus</taxon>
    </lineage>
</organism>